<feature type="transmembrane region" description="Helical" evidence="1">
    <location>
        <begin position="269"/>
        <end position="287"/>
    </location>
</feature>
<evidence type="ECO:0000256" key="1">
    <source>
        <dbReference type="SAM" id="Phobius"/>
    </source>
</evidence>
<name>A0A2A9CX02_9ACTN</name>
<reference evidence="2 3" key="1">
    <citation type="submission" date="2017-10" db="EMBL/GenBank/DDBJ databases">
        <title>Sequencing the genomes of 1000 actinobacteria strains.</title>
        <authorList>
            <person name="Klenk H.-P."/>
        </authorList>
    </citation>
    <scope>NUCLEOTIDE SEQUENCE [LARGE SCALE GENOMIC DNA]</scope>
    <source>
        <strain evidence="2 3">DSM 15597</strain>
    </source>
</reference>
<dbReference type="RefSeq" id="WP_098461533.1">
    <property type="nucleotide sequence ID" value="NZ_PDJC01000001.1"/>
</dbReference>
<dbReference type="EMBL" id="PDJC01000001">
    <property type="protein sequence ID" value="PFG18160.1"/>
    <property type="molecule type" value="Genomic_DNA"/>
</dbReference>
<keyword evidence="1" id="KW-1133">Transmembrane helix</keyword>
<dbReference type="OrthoDB" id="9808870at2"/>
<feature type="transmembrane region" description="Helical" evidence="1">
    <location>
        <begin position="315"/>
        <end position="335"/>
    </location>
</feature>
<keyword evidence="3" id="KW-1185">Reference proteome</keyword>
<proteinExistence type="predicted"/>
<keyword evidence="1" id="KW-0472">Membrane</keyword>
<dbReference type="Pfam" id="PF13795">
    <property type="entry name" value="HupE_UreJ_2"/>
    <property type="match status" value="1"/>
</dbReference>
<accession>A0A2A9CX02</accession>
<dbReference type="AlphaFoldDB" id="A0A2A9CX02"/>
<evidence type="ECO:0000313" key="2">
    <source>
        <dbReference type="EMBL" id="PFG18160.1"/>
    </source>
</evidence>
<gene>
    <name evidence="2" type="ORF">ATK74_2741</name>
</gene>
<feature type="transmembrane region" description="Helical" evidence="1">
    <location>
        <begin position="347"/>
        <end position="372"/>
    </location>
</feature>
<feature type="transmembrane region" description="Helical" evidence="1">
    <location>
        <begin position="379"/>
        <end position="400"/>
    </location>
</feature>
<organism evidence="2 3">
    <name type="scientific">Propionicimonas paludicola</name>
    <dbReference type="NCBI Taxonomy" id="185243"/>
    <lineage>
        <taxon>Bacteria</taxon>
        <taxon>Bacillati</taxon>
        <taxon>Actinomycetota</taxon>
        <taxon>Actinomycetes</taxon>
        <taxon>Propionibacteriales</taxon>
        <taxon>Nocardioidaceae</taxon>
        <taxon>Propionicimonas</taxon>
    </lineage>
</organism>
<feature type="transmembrane region" description="Helical" evidence="1">
    <location>
        <begin position="216"/>
        <end position="233"/>
    </location>
</feature>
<dbReference type="InterPro" id="IPR032809">
    <property type="entry name" value="Put_HupE_UreJ"/>
</dbReference>
<sequence>MPHTTVRPAARNGALIAITILLGAGWFAPAASAHGFSSVVYASVAPGEQSGRVRAELQLEYDLLVVSAADTQHTDQLFRDGTAAFEDQDATAQASALTTHLPTVQAYVDERFRISADGAPCPAQVVGPITMSIREGVPYAGLVLDADCARPSDAHEITSTLFADSEGFVTGTTTILTYDLDLHSGSAALTAQQPSFSTAQSVGQRFWEFFQLGAEHLLGGLDHILFLLALIVGSRRLREVIYAASAFTLAHSVTFILAATHTASLPPEFVEPTIAASIAVVGAWHLFRVRKDPLAAPELASRTTWGLDRAGRLRLAVVFIFGLVHGMGFASALGIDEPWSWTLLWSLLVFNLGIEVVQIGIIAITFPLLALLRRRAPRWGGWVSILIASGVVLAGAIWFVQRILG</sequence>
<dbReference type="Proteomes" id="UP000226079">
    <property type="component" value="Unassembled WGS sequence"/>
</dbReference>
<keyword evidence="1" id="KW-0812">Transmembrane</keyword>
<feature type="transmembrane region" description="Helical" evidence="1">
    <location>
        <begin position="240"/>
        <end position="263"/>
    </location>
</feature>
<protein>
    <submittedName>
        <fullName evidence="2">Hydrogenase/urease accessory protein HupE</fullName>
    </submittedName>
</protein>
<evidence type="ECO:0000313" key="3">
    <source>
        <dbReference type="Proteomes" id="UP000226079"/>
    </source>
</evidence>
<comment type="caution">
    <text evidence="2">The sequence shown here is derived from an EMBL/GenBank/DDBJ whole genome shotgun (WGS) entry which is preliminary data.</text>
</comment>